<keyword evidence="4" id="KW-1185">Reference proteome</keyword>
<dbReference type="Gene3D" id="1.10.260.40">
    <property type="entry name" value="lambda repressor-like DNA-binding domains"/>
    <property type="match status" value="1"/>
</dbReference>
<dbReference type="CDD" id="cd00093">
    <property type="entry name" value="HTH_XRE"/>
    <property type="match status" value="1"/>
</dbReference>
<dbReference type="SUPFAM" id="SSF47413">
    <property type="entry name" value="lambda repressor-like DNA-binding domains"/>
    <property type="match status" value="1"/>
</dbReference>
<reference evidence="4" key="1">
    <citation type="submission" date="2017-02" db="EMBL/GenBank/DDBJ databases">
        <authorList>
            <person name="Varghese N."/>
            <person name="Submissions S."/>
        </authorList>
    </citation>
    <scope>NUCLEOTIDE SEQUENCE [LARGE SCALE GENOMIC DNA]</scope>
    <source>
        <strain evidence="4">DSM 23966</strain>
    </source>
</reference>
<accession>A0A1T4YU41</accession>
<feature type="domain" description="HTH cro/C1-type" evidence="2">
    <location>
        <begin position="6"/>
        <end position="60"/>
    </location>
</feature>
<dbReference type="InterPro" id="IPR010982">
    <property type="entry name" value="Lambda_DNA-bd_dom_sf"/>
</dbReference>
<dbReference type="AlphaFoldDB" id="A0A1T4YU41"/>
<dbReference type="InterPro" id="IPR001387">
    <property type="entry name" value="Cro/C1-type_HTH"/>
</dbReference>
<name>A0A1T4YU41_9BACL</name>
<dbReference type="RefSeq" id="WP_078818555.1">
    <property type="nucleotide sequence ID" value="NZ_FUYJ01000009.1"/>
</dbReference>
<keyword evidence="1" id="KW-0238">DNA-binding</keyword>
<organism evidence="3 4">
    <name type="scientific">Sporosarcina newyorkensis</name>
    <dbReference type="NCBI Taxonomy" id="759851"/>
    <lineage>
        <taxon>Bacteria</taxon>
        <taxon>Bacillati</taxon>
        <taxon>Bacillota</taxon>
        <taxon>Bacilli</taxon>
        <taxon>Bacillales</taxon>
        <taxon>Caryophanaceae</taxon>
        <taxon>Sporosarcina</taxon>
    </lineage>
</organism>
<evidence type="ECO:0000313" key="3">
    <source>
        <dbReference type="EMBL" id="SKB05260.1"/>
    </source>
</evidence>
<sequence length="69" mass="7816">MKLENLQIVRKKNGLSYQDMASKLGVSFQSYWMIENGKRGLSYETAIKIAEILGTTPDKIFLSEDLTVC</sequence>
<evidence type="ECO:0000256" key="1">
    <source>
        <dbReference type="ARBA" id="ARBA00023125"/>
    </source>
</evidence>
<dbReference type="GO" id="GO:0003677">
    <property type="term" value="F:DNA binding"/>
    <property type="evidence" value="ECO:0007669"/>
    <property type="project" value="UniProtKB-KW"/>
</dbReference>
<protein>
    <submittedName>
        <fullName evidence="3">Putative transcriptional regulator</fullName>
    </submittedName>
</protein>
<gene>
    <name evidence="3" type="ORF">SAMN04244570_3598</name>
</gene>
<proteinExistence type="predicted"/>
<dbReference type="EMBL" id="FUYJ01000009">
    <property type="protein sequence ID" value="SKB05260.1"/>
    <property type="molecule type" value="Genomic_DNA"/>
</dbReference>
<dbReference type="PANTHER" id="PTHR46558:SF4">
    <property type="entry name" value="DNA-BIDING PHAGE PROTEIN"/>
    <property type="match status" value="1"/>
</dbReference>
<dbReference type="PROSITE" id="PS50943">
    <property type="entry name" value="HTH_CROC1"/>
    <property type="match status" value="1"/>
</dbReference>
<evidence type="ECO:0000259" key="2">
    <source>
        <dbReference type="PROSITE" id="PS50943"/>
    </source>
</evidence>
<dbReference type="Pfam" id="PF01381">
    <property type="entry name" value="HTH_3"/>
    <property type="match status" value="1"/>
</dbReference>
<evidence type="ECO:0000313" key="4">
    <source>
        <dbReference type="Proteomes" id="UP000190042"/>
    </source>
</evidence>
<dbReference type="PANTHER" id="PTHR46558">
    <property type="entry name" value="TRACRIPTIONAL REGULATORY PROTEIN-RELATED-RELATED"/>
    <property type="match status" value="1"/>
</dbReference>
<dbReference type="Proteomes" id="UP000190042">
    <property type="component" value="Unassembled WGS sequence"/>
</dbReference>
<dbReference type="SMART" id="SM00530">
    <property type="entry name" value="HTH_XRE"/>
    <property type="match status" value="1"/>
</dbReference>